<name>A0A1E5R648_9ASCO</name>
<evidence type="ECO:0000259" key="2">
    <source>
        <dbReference type="Pfam" id="PF12090"/>
    </source>
</evidence>
<dbReference type="InterPro" id="IPR046468">
    <property type="entry name" value="Spt20-like_SEP"/>
</dbReference>
<dbReference type="Pfam" id="PF12090">
    <property type="entry name" value="Spt20_SEP"/>
    <property type="match status" value="1"/>
</dbReference>
<dbReference type="OrthoDB" id="1932706at2759"/>
<evidence type="ECO:0000313" key="3">
    <source>
        <dbReference type="EMBL" id="OEJ82338.1"/>
    </source>
</evidence>
<dbReference type="EMBL" id="LPNL01000008">
    <property type="protein sequence ID" value="OEJ82338.1"/>
    <property type="molecule type" value="Genomic_DNA"/>
</dbReference>
<proteinExistence type="predicted"/>
<organism evidence="3 4">
    <name type="scientific">Hanseniaspora opuntiae</name>
    <dbReference type="NCBI Taxonomy" id="211096"/>
    <lineage>
        <taxon>Eukaryota</taxon>
        <taxon>Fungi</taxon>
        <taxon>Dikarya</taxon>
        <taxon>Ascomycota</taxon>
        <taxon>Saccharomycotina</taxon>
        <taxon>Saccharomycetes</taxon>
        <taxon>Saccharomycodales</taxon>
        <taxon>Saccharomycodaceae</taxon>
        <taxon>Hanseniaspora</taxon>
    </lineage>
</organism>
<feature type="domain" description="Spt20-like SEP" evidence="2">
    <location>
        <begin position="100"/>
        <end position="233"/>
    </location>
</feature>
<protein>
    <recommendedName>
        <fullName evidence="2">Spt20-like SEP domain-containing protein</fullName>
    </recommendedName>
</protein>
<evidence type="ECO:0000313" key="4">
    <source>
        <dbReference type="Proteomes" id="UP000095605"/>
    </source>
</evidence>
<feature type="region of interest" description="Disordered" evidence="1">
    <location>
        <begin position="310"/>
        <end position="357"/>
    </location>
</feature>
<reference evidence="4" key="1">
    <citation type="journal article" date="2016" name="Genome Announc.">
        <title>Genome sequences of three species of Hanseniaspora isolated from spontaneous wine fermentations.</title>
        <authorList>
            <person name="Sternes P.R."/>
            <person name="Lee D."/>
            <person name="Kutyna D.R."/>
            <person name="Borneman A.R."/>
        </authorList>
    </citation>
    <scope>NUCLEOTIDE SEQUENCE [LARGE SCALE GENOMIC DNA]</scope>
    <source>
        <strain evidence="4">AWRI3578</strain>
    </source>
</reference>
<dbReference type="Proteomes" id="UP000095605">
    <property type="component" value="Unassembled WGS sequence"/>
</dbReference>
<sequence>MSDSSHSESANSGFQSSSNASKQQQMFLKQVVLQYCHMNNISLNNILHNKELMKEVQRKSISFYNWNVLSKPLTAKSSKKQISGKTFKESIPALLNKLRDKEPSFTLFIHPKIVKITINDKSMILKNDEDIVKNLLENVARSTIPCDFIDLVDDLKVIYYEGCLLVKIVSYREGKHNVKTFTTVLRPTNYTLYQDISVLQGNRANDYINLNLESVLLNVTKRDIDLDGDLTLESIDKSRDLLPYHRKLDDKYGVKSQFKHVPLKQLENEEDILRFSSGKKRENSFFNKLQSYKQNVKLEKQHPLALRFHNYKPEPVANKGNKKKVASTSTTTRKRKAPAKKAAAPRKKKAPAPKDKS</sequence>
<gene>
    <name evidence="3" type="ORF">AWRI3578_g3636</name>
</gene>
<keyword evidence="4" id="KW-1185">Reference proteome</keyword>
<dbReference type="AlphaFoldDB" id="A0A1E5R648"/>
<evidence type="ECO:0000256" key="1">
    <source>
        <dbReference type="SAM" id="MobiDB-lite"/>
    </source>
</evidence>
<comment type="caution">
    <text evidence="3">The sequence shown here is derived from an EMBL/GenBank/DDBJ whole genome shotgun (WGS) entry which is preliminary data.</text>
</comment>
<feature type="compositionally biased region" description="Basic residues" evidence="1">
    <location>
        <begin position="332"/>
        <end position="351"/>
    </location>
</feature>
<accession>A0A1E5R648</accession>